<dbReference type="InterPro" id="IPR004360">
    <property type="entry name" value="Glyas_Fos-R_dOase_dom"/>
</dbReference>
<dbReference type="InterPro" id="IPR029068">
    <property type="entry name" value="Glyas_Bleomycin-R_OHBP_Dase"/>
</dbReference>
<dbReference type="Gene3D" id="3.10.180.10">
    <property type="entry name" value="2,3-Dihydroxybiphenyl 1,2-Dioxygenase, domain 1"/>
    <property type="match status" value="1"/>
</dbReference>
<evidence type="ECO:0000313" key="3">
    <source>
        <dbReference type="Proteomes" id="UP000076881"/>
    </source>
</evidence>
<protein>
    <submittedName>
        <fullName evidence="2">Glyoxalase family protein</fullName>
    </submittedName>
</protein>
<dbReference type="InterPro" id="IPR037523">
    <property type="entry name" value="VOC_core"/>
</dbReference>
<accession>A0A162N253</accession>
<feature type="domain" description="VOC" evidence="1">
    <location>
        <begin position="2"/>
        <end position="125"/>
    </location>
</feature>
<organism evidence="2 3">
    <name type="scientific">Akanthomyces lecanii RCEF 1005</name>
    <dbReference type="NCBI Taxonomy" id="1081108"/>
    <lineage>
        <taxon>Eukaryota</taxon>
        <taxon>Fungi</taxon>
        <taxon>Dikarya</taxon>
        <taxon>Ascomycota</taxon>
        <taxon>Pezizomycotina</taxon>
        <taxon>Sordariomycetes</taxon>
        <taxon>Hypocreomycetidae</taxon>
        <taxon>Hypocreales</taxon>
        <taxon>Cordycipitaceae</taxon>
        <taxon>Akanthomyces</taxon>
        <taxon>Cordyceps confragosa</taxon>
    </lineage>
</organism>
<dbReference type="OrthoDB" id="10249419at2759"/>
<dbReference type="Pfam" id="PF00903">
    <property type="entry name" value="Glyoxalase"/>
    <property type="match status" value="1"/>
</dbReference>
<gene>
    <name evidence="2" type="ORF">LEL_07860</name>
</gene>
<name>A0A162N253_CORDF</name>
<sequence>MAIDHMVLKVPADKYQETLKFYTEVLKSLDYELRHSVGDVVAGLGLKSGPTGAADLWLASSDAPIEMHVALRAENRGVVDAFHAAALAAGGKDNGAPGVRTQYHPDYYAAYITDPVGNNIEAVHHHSP</sequence>
<dbReference type="PANTHER" id="PTHR35006">
    <property type="entry name" value="GLYOXALASE FAMILY PROTEIN (AFU_ORTHOLOGUE AFUA_5G14830)"/>
    <property type="match status" value="1"/>
</dbReference>
<dbReference type="SUPFAM" id="SSF54593">
    <property type="entry name" value="Glyoxalase/Bleomycin resistance protein/Dihydroxybiphenyl dioxygenase"/>
    <property type="match status" value="1"/>
</dbReference>
<dbReference type="EMBL" id="AZHF01000006">
    <property type="protein sequence ID" value="OAA74279.1"/>
    <property type="molecule type" value="Genomic_DNA"/>
</dbReference>
<keyword evidence="3" id="KW-1185">Reference proteome</keyword>
<dbReference type="AlphaFoldDB" id="A0A162N253"/>
<proteinExistence type="predicted"/>
<reference evidence="2 3" key="1">
    <citation type="journal article" date="2016" name="Genome Biol. Evol.">
        <title>Divergent and convergent evolution of fungal pathogenicity.</title>
        <authorList>
            <person name="Shang Y."/>
            <person name="Xiao G."/>
            <person name="Zheng P."/>
            <person name="Cen K."/>
            <person name="Zhan S."/>
            <person name="Wang C."/>
        </authorList>
    </citation>
    <scope>NUCLEOTIDE SEQUENCE [LARGE SCALE GENOMIC DNA]</scope>
    <source>
        <strain evidence="2 3">RCEF 1005</strain>
    </source>
</reference>
<dbReference type="Proteomes" id="UP000076881">
    <property type="component" value="Unassembled WGS sequence"/>
</dbReference>
<evidence type="ECO:0000313" key="2">
    <source>
        <dbReference type="EMBL" id="OAA74279.1"/>
    </source>
</evidence>
<dbReference type="STRING" id="1081108.A0A162N253"/>
<comment type="caution">
    <text evidence="2">The sequence shown here is derived from an EMBL/GenBank/DDBJ whole genome shotgun (WGS) entry which is preliminary data.</text>
</comment>
<evidence type="ECO:0000259" key="1">
    <source>
        <dbReference type="PROSITE" id="PS51819"/>
    </source>
</evidence>
<dbReference type="PROSITE" id="PS51819">
    <property type="entry name" value="VOC"/>
    <property type="match status" value="1"/>
</dbReference>
<dbReference type="PANTHER" id="PTHR35006:SF2">
    <property type="entry name" value="GLYOXALASE FAMILY PROTEIN (AFU_ORTHOLOGUE AFUA_5G14830)"/>
    <property type="match status" value="1"/>
</dbReference>